<dbReference type="Pfam" id="PF04073">
    <property type="entry name" value="tRNA_edit"/>
    <property type="match status" value="1"/>
</dbReference>
<accession>A0A3B0V9C2</accession>
<gene>
    <name evidence="2" type="ORF">MNBD_CHLOROFLEXI01-2011</name>
</gene>
<dbReference type="InterPro" id="IPR036754">
    <property type="entry name" value="YbaK/aa-tRNA-synt-asso_dom_sf"/>
</dbReference>
<proteinExistence type="predicted"/>
<dbReference type="AlphaFoldDB" id="A0A3B0V9C2"/>
<feature type="domain" description="YbaK/aminoacyl-tRNA synthetase-associated" evidence="1">
    <location>
        <begin position="28"/>
        <end position="147"/>
    </location>
</feature>
<dbReference type="EMBL" id="UOEU01000745">
    <property type="protein sequence ID" value="VAW39421.1"/>
    <property type="molecule type" value="Genomic_DNA"/>
</dbReference>
<evidence type="ECO:0000313" key="2">
    <source>
        <dbReference type="EMBL" id="VAW39421.1"/>
    </source>
</evidence>
<organism evidence="2">
    <name type="scientific">hydrothermal vent metagenome</name>
    <dbReference type="NCBI Taxonomy" id="652676"/>
    <lineage>
        <taxon>unclassified sequences</taxon>
        <taxon>metagenomes</taxon>
        <taxon>ecological metagenomes</taxon>
    </lineage>
</organism>
<dbReference type="SUPFAM" id="SSF55826">
    <property type="entry name" value="YbaK/ProRS associated domain"/>
    <property type="match status" value="1"/>
</dbReference>
<dbReference type="Gene3D" id="3.90.960.10">
    <property type="entry name" value="YbaK/aminoacyl-tRNA synthetase-associated domain"/>
    <property type="match status" value="1"/>
</dbReference>
<protein>
    <recommendedName>
        <fullName evidence="1">YbaK/aminoacyl-tRNA synthetase-associated domain-containing protein</fullName>
    </recommendedName>
</protein>
<sequence length="158" mass="16765">MITLNGVDLQKFIDDKRIEAQILHLAVDTPTVAAAAEALGVAPQQIIKSVLFLADGKPVMVIASGLARLNRKALADFLGVARRRVKIASAEQVLAHTGYVAGAVPPFGYRQPIETVVETAVFQQSGVVYGGGGEIYALMQLTVAELMHVVGERSATLI</sequence>
<evidence type="ECO:0000259" key="1">
    <source>
        <dbReference type="Pfam" id="PF04073"/>
    </source>
</evidence>
<reference evidence="2" key="1">
    <citation type="submission" date="2018-06" db="EMBL/GenBank/DDBJ databases">
        <authorList>
            <person name="Zhirakovskaya E."/>
        </authorList>
    </citation>
    <scope>NUCLEOTIDE SEQUENCE</scope>
</reference>
<name>A0A3B0V9C2_9ZZZZ</name>
<dbReference type="PANTHER" id="PTHR30411">
    <property type="entry name" value="CYTOPLASMIC PROTEIN"/>
    <property type="match status" value="1"/>
</dbReference>
<dbReference type="GO" id="GO:0002161">
    <property type="term" value="F:aminoacyl-tRNA deacylase activity"/>
    <property type="evidence" value="ECO:0007669"/>
    <property type="project" value="InterPro"/>
</dbReference>
<dbReference type="InterPro" id="IPR007214">
    <property type="entry name" value="YbaK/aa-tRNA-synth-assoc-dom"/>
</dbReference>
<dbReference type="PANTHER" id="PTHR30411:SF1">
    <property type="entry name" value="CYTOPLASMIC PROTEIN"/>
    <property type="match status" value="1"/>
</dbReference>